<name>A0A562SNG2_9HYPH</name>
<keyword evidence="10" id="KW-1185">Reference proteome</keyword>
<organism evidence="9 10">
    <name type="scientific">Roseibium hamelinense</name>
    <dbReference type="NCBI Taxonomy" id="150831"/>
    <lineage>
        <taxon>Bacteria</taxon>
        <taxon>Pseudomonadati</taxon>
        <taxon>Pseudomonadota</taxon>
        <taxon>Alphaproteobacteria</taxon>
        <taxon>Hyphomicrobiales</taxon>
        <taxon>Stappiaceae</taxon>
        <taxon>Roseibium</taxon>
    </lineage>
</organism>
<protein>
    <submittedName>
        <fullName evidence="9">Putative membrane protein YcfT</fullName>
    </submittedName>
</protein>
<dbReference type="GO" id="GO:0016413">
    <property type="term" value="F:O-acetyltransferase activity"/>
    <property type="evidence" value="ECO:0007669"/>
    <property type="project" value="TreeGrafter"/>
</dbReference>
<dbReference type="AlphaFoldDB" id="A0A562SNG2"/>
<feature type="domain" description="Acyltransferase 3" evidence="8">
    <location>
        <begin position="11"/>
        <end position="313"/>
    </location>
</feature>
<feature type="transmembrane region" description="Helical" evidence="7">
    <location>
        <begin position="206"/>
        <end position="226"/>
    </location>
</feature>
<feature type="transmembrane region" description="Helical" evidence="7">
    <location>
        <begin position="232"/>
        <end position="256"/>
    </location>
</feature>
<feature type="transmembrane region" description="Helical" evidence="7">
    <location>
        <begin position="82"/>
        <end position="104"/>
    </location>
</feature>
<proteinExistence type="inferred from homology"/>
<evidence type="ECO:0000256" key="5">
    <source>
        <dbReference type="ARBA" id="ARBA00022989"/>
    </source>
</evidence>
<feature type="transmembrane region" description="Helical" evidence="7">
    <location>
        <begin position="176"/>
        <end position="194"/>
    </location>
</feature>
<feature type="transmembrane region" description="Helical" evidence="7">
    <location>
        <begin position="45"/>
        <end position="70"/>
    </location>
</feature>
<comment type="subcellular location">
    <subcellularLocation>
        <location evidence="1">Cell membrane</location>
        <topology evidence="1">Multi-pass membrane protein</topology>
    </subcellularLocation>
</comment>
<feature type="transmembrane region" description="Helical" evidence="7">
    <location>
        <begin position="12"/>
        <end position="33"/>
    </location>
</feature>
<reference evidence="9 10" key="1">
    <citation type="submission" date="2019-07" db="EMBL/GenBank/DDBJ databases">
        <title>Genomic Encyclopedia of Archaeal and Bacterial Type Strains, Phase II (KMG-II): from individual species to whole genera.</title>
        <authorList>
            <person name="Goeker M."/>
        </authorList>
    </citation>
    <scope>NUCLEOTIDE SEQUENCE [LARGE SCALE GENOMIC DNA]</scope>
    <source>
        <strain evidence="9 10">ATCC BAA-252</strain>
    </source>
</reference>
<feature type="transmembrane region" description="Helical" evidence="7">
    <location>
        <begin position="268"/>
        <end position="290"/>
    </location>
</feature>
<evidence type="ECO:0000256" key="6">
    <source>
        <dbReference type="ARBA" id="ARBA00023136"/>
    </source>
</evidence>
<evidence type="ECO:0000256" key="4">
    <source>
        <dbReference type="ARBA" id="ARBA00022692"/>
    </source>
</evidence>
<comment type="caution">
    <text evidence="9">The sequence shown here is derived from an EMBL/GenBank/DDBJ whole genome shotgun (WGS) entry which is preliminary data.</text>
</comment>
<evidence type="ECO:0000313" key="10">
    <source>
        <dbReference type="Proteomes" id="UP000320593"/>
    </source>
</evidence>
<dbReference type="PANTHER" id="PTHR40074">
    <property type="entry name" value="O-ACETYLTRANSFERASE WECH"/>
    <property type="match status" value="1"/>
</dbReference>
<evidence type="ECO:0000256" key="3">
    <source>
        <dbReference type="ARBA" id="ARBA00022475"/>
    </source>
</evidence>
<feature type="transmembrane region" description="Helical" evidence="7">
    <location>
        <begin position="116"/>
        <end position="141"/>
    </location>
</feature>
<feature type="transmembrane region" description="Helical" evidence="7">
    <location>
        <begin position="296"/>
        <end position="315"/>
    </location>
</feature>
<accession>A0A562SNG2</accession>
<keyword evidence="4 7" id="KW-0812">Transmembrane</keyword>
<dbReference type="GO" id="GO:0009246">
    <property type="term" value="P:enterobacterial common antigen biosynthetic process"/>
    <property type="evidence" value="ECO:0007669"/>
    <property type="project" value="TreeGrafter"/>
</dbReference>
<evidence type="ECO:0000256" key="7">
    <source>
        <dbReference type="SAM" id="Phobius"/>
    </source>
</evidence>
<keyword evidence="6 7" id="KW-0472">Membrane</keyword>
<dbReference type="Proteomes" id="UP000320593">
    <property type="component" value="Unassembled WGS sequence"/>
</dbReference>
<keyword evidence="5 7" id="KW-1133">Transmembrane helix</keyword>
<dbReference type="InterPro" id="IPR002656">
    <property type="entry name" value="Acyl_transf_3_dom"/>
</dbReference>
<comment type="similarity">
    <text evidence="2">Belongs to the acyltransferase 3 family.</text>
</comment>
<feature type="transmembrane region" description="Helical" evidence="7">
    <location>
        <begin position="153"/>
        <end position="170"/>
    </location>
</feature>
<dbReference type="PANTHER" id="PTHR40074:SF4">
    <property type="entry name" value="INNER MEMBRANE PROTEIN YCFT"/>
    <property type="match status" value="1"/>
</dbReference>
<dbReference type="GO" id="GO:0005886">
    <property type="term" value="C:plasma membrane"/>
    <property type="evidence" value="ECO:0007669"/>
    <property type="project" value="UniProtKB-SubCell"/>
</dbReference>
<evidence type="ECO:0000313" key="9">
    <source>
        <dbReference type="EMBL" id="TWI82877.1"/>
    </source>
</evidence>
<dbReference type="Pfam" id="PF01757">
    <property type="entry name" value="Acyl_transf_3"/>
    <property type="match status" value="1"/>
</dbReference>
<dbReference type="RefSeq" id="WP_280114436.1">
    <property type="nucleotide sequence ID" value="NZ_SMLY01000080.1"/>
</dbReference>
<dbReference type="EMBL" id="VLLF01000008">
    <property type="protein sequence ID" value="TWI82877.1"/>
    <property type="molecule type" value="Genomic_DNA"/>
</dbReference>
<sequence length="347" mass="38599">MQNSFKLSRVDWVDTAKGICIVFVVMMHCVLGVEAAAGETGWMHAIVAFAAPFRMPDFFLISGLFLANVITRDWKLYLDRKVVHFAYFYALWMTIQFAIKAPVFAGDMGWAGALQFYLISFVQPFGTLWFIYMLPIFFVICKIAHDRGVPWQLMLAVGAALQIAPIHTGWLLVDEFASRFVYFYAGYIFAPKIFELAEWARERISLSLALLGLWGVANGTLVYLGWAALPVVSLALGAAGAGAIILTSALIVKAGHMDFLRRFGENSIVIYLAFFFPMGVARIVLLKLGVLDTGTVSLLVTVIAVISPMILYWMIRKTGFGGFLFRRPQRAYLGGTFGRKQAPQAAE</sequence>
<evidence type="ECO:0000256" key="1">
    <source>
        <dbReference type="ARBA" id="ARBA00004651"/>
    </source>
</evidence>
<keyword evidence="3" id="KW-1003">Cell membrane</keyword>
<gene>
    <name evidence="9" type="ORF">JM93_03392</name>
</gene>
<evidence type="ECO:0000259" key="8">
    <source>
        <dbReference type="Pfam" id="PF01757"/>
    </source>
</evidence>
<evidence type="ECO:0000256" key="2">
    <source>
        <dbReference type="ARBA" id="ARBA00007400"/>
    </source>
</evidence>